<dbReference type="EMBL" id="CP018335">
    <property type="protein sequence ID" value="APM39830.1"/>
    <property type="molecule type" value="Genomic_DNA"/>
</dbReference>
<dbReference type="RefSeq" id="WP_073539445.1">
    <property type="nucleotide sequence ID" value="NZ_CP018335.1"/>
</dbReference>
<gene>
    <name evidence="1" type="ORF">BS101_14345</name>
</gene>
<proteinExistence type="predicted"/>
<organism evidence="1 2">
    <name type="scientific">Clostridium kluyveri</name>
    <dbReference type="NCBI Taxonomy" id="1534"/>
    <lineage>
        <taxon>Bacteria</taxon>
        <taxon>Bacillati</taxon>
        <taxon>Bacillota</taxon>
        <taxon>Clostridia</taxon>
        <taxon>Eubacteriales</taxon>
        <taxon>Clostridiaceae</taxon>
        <taxon>Clostridium</taxon>
    </lineage>
</organism>
<reference evidence="1 2" key="1">
    <citation type="submission" date="2016-12" db="EMBL/GenBank/DDBJ databases">
        <title>Complete genome sequence of Clostridium kluyveri JZZ isolated from the pit mud of a Chinese flavor liquor-making factory.</title>
        <authorList>
            <person name="Wang Y."/>
        </authorList>
    </citation>
    <scope>NUCLEOTIDE SEQUENCE [LARGE SCALE GENOMIC DNA]</scope>
    <source>
        <strain evidence="1 2">JZZ</strain>
    </source>
</reference>
<dbReference type="OrthoDB" id="1917176at2"/>
<name>A0A1L5FAI2_CLOKL</name>
<protein>
    <submittedName>
        <fullName evidence="1">Uncharacterized protein</fullName>
    </submittedName>
</protein>
<dbReference type="AlphaFoldDB" id="A0A1L5FAI2"/>
<accession>A0A1L5FAI2</accession>
<evidence type="ECO:0000313" key="2">
    <source>
        <dbReference type="Proteomes" id="UP000184604"/>
    </source>
</evidence>
<evidence type="ECO:0000313" key="1">
    <source>
        <dbReference type="EMBL" id="APM39830.1"/>
    </source>
</evidence>
<dbReference type="Proteomes" id="UP000184604">
    <property type="component" value="Chromosome"/>
</dbReference>
<sequence>MGYFKSKLYQSFKASALIANKFQSYGDDNYHKERTGLVPTSPIFKIWSPLAEMPVPVVTQIIGLKSVIVSMKEDFLFSESYIIVSVLQGITEMQWTPLGLLDKKIKFAWYM</sequence>